<evidence type="ECO:0000256" key="5">
    <source>
        <dbReference type="SAM" id="MobiDB-lite"/>
    </source>
</evidence>
<evidence type="ECO:0000259" key="6">
    <source>
        <dbReference type="SMART" id="SM00903"/>
    </source>
</evidence>
<dbReference type="Gene3D" id="2.30.110.10">
    <property type="entry name" value="Electron Transport, Fmn-binding Protein, Chain A"/>
    <property type="match status" value="1"/>
</dbReference>
<accession>A0A5Q2MLZ1</accession>
<evidence type="ECO:0000313" key="7">
    <source>
        <dbReference type="EMBL" id="QGG41405.1"/>
    </source>
</evidence>
<dbReference type="PANTHER" id="PTHR33798:SF5">
    <property type="entry name" value="FLAVIN REDUCTASE LIKE DOMAIN-CONTAINING PROTEIN"/>
    <property type="match status" value="1"/>
</dbReference>
<dbReference type="Proteomes" id="UP000392064">
    <property type="component" value="Chromosome"/>
</dbReference>
<keyword evidence="8" id="KW-1185">Reference proteome</keyword>
<feature type="domain" description="Flavin reductase like" evidence="6">
    <location>
        <begin position="20"/>
        <end position="159"/>
    </location>
</feature>
<name>A0A5Q2MLZ1_9ACTN</name>
<comment type="cofactor">
    <cofactor evidence="1">
        <name>FMN</name>
        <dbReference type="ChEBI" id="CHEBI:58210"/>
    </cofactor>
</comment>
<reference evidence="7 8" key="1">
    <citation type="submission" date="2019-11" db="EMBL/GenBank/DDBJ databases">
        <authorList>
            <person name="Li J."/>
        </authorList>
    </citation>
    <scope>NUCLEOTIDE SEQUENCE [LARGE SCALE GENOMIC DNA]</scope>
    <source>
        <strain evidence="7 8">MF47</strain>
    </source>
</reference>
<evidence type="ECO:0000256" key="4">
    <source>
        <dbReference type="ARBA" id="ARBA00038054"/>
    </source>
</evidence>
<organism evidence="7 8">
    <name type="scientific">Aeromicrobium yanjiei</name>
    <dbReference type="NCBI Taxonomy" id="2662028"/>
    <lineage>
        <taxon>Bacteria</taxon>
        <taxon>Bacillati</taxon>
        <taxon>Actinomycetota</taxon>
        <taxon>Actinomycetes</taxon>
        <taxon>Propionibacteriales</taxon>
        <taxon>Nocardioidaceae</taxon>
        <taxon>Aeromicrobium</taxon>
    </lineage>
</organism>
<dbReference type="EMBL" id="CP045737">
    <property type="protein sequence ID" value="QGG41405.1"/>
    <property type="molecule type" value="Genomic_DNA"/>
</dbReference>
<dbReference type="RefSeq" id="WP_153652673.1">
    <property type="nucleotide sequence ID" value="NZ_CP045737.1"/>
</dbReference>
<sequence>MRTVFHTADPDVESYRLLTALVVPRPVAWISTLSAEGVGNLAPHSFFSVACANPPIVSWTSVGRKDTLANVLATEEFVVNLATLPQLDLINASSAPFAPGDNEAVRLDIEMEPSDSVAPPRVAGSPASLECRLHSTIELGDSVLVLGAVVAITVDDYALVDGHPEMARLQPVSRLGKDEWGLPPTVHATPRPRRPEDVGRLTTPPA</sequence>
<dbReference type="InterPro" id="IPR012349">
    <property type="entry name" value="Split_barrel_FMN-bd"/>
</dbReference>
<dbReference type="SMART" id="SM00903">
    <property type="entry name" value="Flavin_Reduct"/>
    <property type="match status" value="1"/>
</dbReference>
<dbReference type="PANTHER" id="PTHR33798">
    <property type="entry name" value="FLAVOPROTEIN OXYGENASE"/>
    <property type="match status" value="1"/>
</dbReference>
<proteinExistence type="inferred from homology"/>
<dbReference type="GO" id="GO:0010181">
    <property type="term" value="F:FMN binding"/>
    <property type="evidence" value="ECO:0007669"/>
    <property type="project" value="InterPro"/>
</dbReference>
<dbReference type="Pfam" id="PF01613">
    <property type="entry name" value="Flavin_Reduct"/>
    <property type="match status" value="1"/>
</dbReference>
<evidence type="ECO:0000313" key="8">
    <source>
        <dbReference type="Proteomes" id="UP000392064"/>
    </source>
</evidence>
<protein>
    <submittedName>
        <fullName evidence="7">Flavin reductase family protein</fullName>
    </submittedName>
</protein>
<dbReference type="InterPro" id="IPR002563">
    <property type="entry name" value="Flavin_Rdtase-like_dom"/>
</dbReference>
<dbReference type="SUPFAM" id="SSF50475">
    <property type="entry name" value="FMN-binding split barrel"/>
    <property type="match status" value="1"/>
</dbReference>
<gene>
    <name evidence="7" type="ORF">GEV26_08545</name>
</gene>
<feature type="region of interest" description="Disordered" evidence="5">
    <location>
        <begin position="178"/>
        <end position="206"/>
    </location>
</feature>
<keyword evidence="2" id="KW-0285">Flavoprotein</keyword>
<keyword evidence="3" id="KW-0288">FMN</keyword>
<dbReference type="AlphaFoldDB" id="A0A5Q2MLZ1"/>
<dbReference type="GO" id="GO:0016646">
    <property type="term" value="F:oxidoreductase activity, acting on the CH-NH group of donors, NAD or NADP as acceptor"/>
    <property type="evidence" value="ECO:0007669"/>
    <property type="project" value="UniProtKB-ARBA"/>
</dbReference>
<comment type="similarity">
    <text evidence="4">Belongs to the flavoredoxin family.</text>
</comment>
<dbReference type="KEGG" id="aef:GEV26_08545"/>
<evidence type="ECO:0000256" key="3">
    <source>
        <dbReference type="ARBA" id="ARBA00022643"/>
    </source>
</evidence>
<evidence type="ECO:0000256" key="2">
    <source>
        <dbReference type="ARBA" id="ARBA00022630"/>
    </source>
</evidence>
<evidence type="ECO:0000256" key="1">
    <source>
        <dbReference type="ARBA" id="ARBA00001917"/>
    </source>
</evidence>